<comment type="catalytic activity">
    <reaction evidence="3">
        <text>uridine + phosphate = alpha-D-ribose 1-phosphate + uracil</text>
        <dbReference type="Rhea" id="RHEA:24388"/>
        <dbReference type="ChEBI" id="CHEBI:16704"/>
        <dbReference type="ChEBI" id="CHEBI:17568"/>
        <dbReference type="ChEBI" id="CHEBI:43474"/>
        <dbReference type="ChEBI" id="CHEBI:57720"/>
        <dbReference type="EC" id="2.4.2.3"/>
    </reaction>
</comment>
<evidence type="ECO:0000256" key="2">
    <source>
        <dbReference type="ARBA" id="ARBA00021980"/>
    </source>
</evidence>
<dbReference type="EMBL" id="QOVM01000003">
    <property type="protein sequence ID" value="RXG22456.1"/>
    <property type="molecule type" value="Genomic_DNA"/>
</dbReference>
<reference evidence="5 6" key="1">
    <citation type="submission" date="2018-07" db="EMBL/GenBank/DDBJ databases">
        <title>Leeuwenhoekiella genomics.</title>
        <authorList>
            <person name="Tahon G."/>
            <person name="Willems A."/>
        </authorList>
    </citation>
    <scope>NUCLEOTIDE SEQUENCE [LARGE SCALE GENOMIC DNA]</scope>
    <source>
        <strain evidence="5 6">LMG 22550</strain>
    </source>
</reference>
<comment type="caution">
    <text evidence="5">The sequence shown here is derived from an EMBL/GenBank/DDBJ whole genome shotgun (WGS) entry which is preliminary data.</text>
</comment>
<evidence type="ECO:0000313" key="5">
    <source>
        <dbReference type="EMBL" id="RXG22456.1"/>
    </source>
</evidence>
<dbReference type="InterPro" id="IPR000845">
    <property type="entry name" value="Nucleoside_phosphorylase_d"/>
</dbReference>
<gene>
    <name evidence="5" type="ORF">DSM00_1551</name>
</gene>
<dbReference type="InterPro" id="IPR035994">
    <property type="entry name" value="Nucleoside_phosphorylase_sf"/>
</dbReference>
<evidence type="ECO:0000256" key="3">
    <source>
        <dbReference type="ARBA" id="ARBA00048447"/>
    </source>
</evidence>
<dbReference type="Gene3D" id="3.40.50.1580">
    <property type="entry name" value="Nucleoside phosphorylase domain"/>
    <property type="match status" value="1"/>
</dbReference>
<dbReference type="GO" id="GO:0004850">
    <property type="term" value="F:uridine phosphorylase activity"/>
    <property type="evidence" value="ECO:0007669"/>
    <property type="project" value="UniProtKB-EC"/>
</dbReference>
<dbReference type="CDD" id="cd00436">
    <property type="entry name" value="UP_TbUP-like"/>
    <property type="match status" value="1"/>
</dbReference>
<dbReference type="PANTHER" id="PTHR43691">
    <property type="entry name" value="URIDINE PHOSPHORYLASE"/>
    <property type="match status" value="1"/>
</dbReference>
<feature type="domain" description="Nucleoside phosphorylase" evidence="4">
    <location>
        <begin position="30"/>
        <end position="279"/>
    </location>
</feature>
<evidence type="ECO:0000259" key="4">
    <source>
        <dbReference type="Pfam" id="PF01048"/>
    </source>
</evidence>
<accession>A0A4Q0P8F1</accession>
<name>A0A4Q0P8F1_9FLAO</name>
<evidence type="ECO:0000313" key="6">
    <source>
        <dbReference type="Proteomes" id="UP000289238"/>
    </source>
</evidence>
<dbReference type="Proteomes" id="UP000289238">
    <property type="component" value="Unassembled WGS sequence"/>
</dbReference>
<dbReference type="RefSeq" id="WP_128757453.1">
    <property type="nucleotide sequence ID" value="NZ_QOVM01000003.1"/>
</dbReference>
<dbReference type="GO" id="GO:0005829">
    <property type="term" value="C:cytosol"/>
    <property type="evidence" value="ECO:0007669"/>
    <property type="project" value="TreeGrafter"/>
</dbReference>
<keyword evidence="6" id="KW-1185">Reference proteome</keyword>
<sequence length="290" mass="32702">MQLPQSELILNKDGSIYHLNLLPKEIADTIITVGDPERVESVTRFFDKIEVSKHKREFKTQTGYYKNKRITVISTGIGTDNIDIVLNELDALVNIDLKTRQLKKELTSLNIIRLGTSGAIQQNIPIDSILISKKALGFDGLFHYYESKHLRDLAFENAFVEQTQWDEAKNYPYCVPGDSDLIAHFDNENTYKGVTATNIGFYGPQGRKLRLELADNALNTKIENFQYNSEKITNLEMETSGIYALSLLLGHRAISINAIMANRINGTFSKQGSKTVESMIIQALDRIALL</sequence>
<dbReference type="AlphaFoldDB" id="A0A4Q0P8F1"/>
<proteinExistence type="predicted"/>
<dbReference type="OrthoDB" id="9772602at2"/>
<organism evidence="5 6">
    <name type="scientific">Leeuwenhoekiella aequorea</name>
    <dbReference type="NCBI Taxonomy" id="283736"/>
    <lineage>
        <taxon>Bacteria</taxon>
        <taxon>Pseudomonadati</taxon>
        <taxon>Bacteroidota</taxon>
        <taxon>Flavobacteriia</taxon>
        <taxon>Flavobacteriales</taxon>
        <taxon>Flavobacteriaceae</taxon>
        <taxon>Leeuwenhoekiella</taxon>
    </lineage>
</organism>
<dbReference type="Pfam" id="PF01048">
    <property type="entry name" value="PNP_UDP_1"/>
    <property type="match status" value="1"/>
</dbReference>
<protein>
    <recommendedName>
        <fullName evidence="2">Uridine phosphorylase</fullName>
        <ecNumber evidence="1">2.4.2.3</ecNumber>
    </recommendedName>
</protein>
<dbReference type="EC" id="2.4.2.3" evidence="1"/>
<dbReference type="PANTHER" id="PTHR43691:SF11">
    <property type="entry name" value="FI09636P-RELATED"/>
    <property type="match status" value="1"/>
</dbReference>
<evidence type="ECO:0000256" key="1">
    <source>
        <dbReference type="ARBA" id="ARBA00011888"/>
    </source>
</evidence>
<dbReference type="SUPFAM" id="SSF53167">
    <property type="entry name" value="Purine and uridine phosphorylases"/>
    <property type="match status" value="1"/>
</dbReference>
<dbReference type="GO" id="GO:0009116">
    <property type="term" value="P:nucleoside metabolic process"/>
    <property type="evidence" value="ECO:0007669"/>
    <property type="project" value="InterPro"/>
</dbReference>